<dbReference type="STRING" id="717646.M2NAM1"/>
<organism evidence="2 3">
    <name type="scientific">Baudoinia panamericana (strain UAMH 10762)</name>
    <name type="common">Angels' share fungus</name>
    <name type="synonym">Baudoinia compniacensis (strain UAMH 10762)</name>
    <dbReference type="NCBI Taxonomy" id="717646"/>
    <lineage>
        <taxon>Eukaryota</taxon>
        <taxon>Fungi</taxon>
        <taxon>Dikarya</taxon>
        <taxon>Ascomycota</taxon>
        <taxon>Pezizomycotina</taxon>
        <taxon>Dothideomycetes</taxon>
        <taxon>Dothideomycetidae</taxon>
        <taxon>Mycosphaerellales</taxon>
        <taxon>Teratosphaeriaceae</taxon>
        <taxon>Baudoinia</taxon>
    </lineage>
</organism>
<name>M2NAM1_BAUPA</name>
<dbReference type="Proteomes" id="UP000011761">
    <property type="component" value="Unassembled WGS sequence"/>
</dbReference>
<keyword evidence="3" id="KW-1185">Reference proteome</keyword>
<accession>M2NAM1</accession>
<reference evidence="2 3" key="1">
    <citation type="journal article" date="2012" name="PLoS Pathog.">
        <title>Diverse lifestyles and strategies of plant pathogenesis encoded in the genomes of eighteen Dothideomycetes fungi.</title>
        <authorList>
            <person name="Ohm R.A."/>
            <person name="Feau N."/>
            <person name="Henrissat B."/>
            <person name="Schoch C.L."/>
            <person name="Horwitz B.A."/>
            <person name="Barry K.W."/>
            <person name="Condon B.J."/>
            <person name="Copeland A.C."/>
            <person name="Dhillon B."/>
            <person name="Glaser F."/>
            <person name="Hesse C.N."/>
            <person name="Kosti I."/>
            <person name="LaButti K."/>
            <person name="Lindquist E.A."/>
            <person name="Lucas S."/>
            <person name="Salamov A.A."/>
            <person name="Bradshaw R.E."/>
            <person name="Ciuffetti L."/>
            <person name="Hamelin R.C."/>
            <person name="Kema G.H.J."/>
            <person name="Lawrence C."/>
            <person name="Scott J.A."/>
            <person name="Spatafora J.W."/>
            <person name="Turgeon B.G."/>
            <person name="de Wit P.J.G.M."/>
            <person name="Zhong S."/>
            <person name="Goodwin S.B."/>
            <person name="Grigoriev I.V."/>
        </authorList>
    </citation>
    <scope>NUCLEOTIDE SEQUENCE [LARGE SCALE GENOMIC DNA]</scope>
    <source>
        <strain evidence="2 3">UAMH 10762</strain>
    </source>
</reference>
<dbReference type="GeneID" id="19114514"/>
<feature type="non-terminal residue" evidence="2">
    <location>
        <position position="1"/>
    </location>
</feature>
<proteinExistence type="predicted"/>
<gene>
    <name evidence="2" type="ORF">BAUCODRAFT_45614</name>
</gene>
<evidence type="ECO:0008006" key="4">
    <source>
        <dbReference type="Google" id="ProtNLM"/>
    </source>
</evidence>
<keyword evidence="1" id="KW-0732">Signal</keyword>
<sequence>PVQSDVLLSDLTGNGIAPPINIFAGLIRNVSSVLTRLADADSRSIILTPSDGVMSRLTWKDPETLSDFVKAHVVTVSPPWQEGKTAVTMLGNKVWWEIWSDEIGYGVFVRPAGATLGKTLSRVANGEVWEIGGMLH</sequence>
<dbReference type="PANTHER" id="PTHR28156">
    <property type="entry name" value="FAS1 DOMAIN-CONTAINING PROTEIN YDR262W"/>
    <property type="match status" value="1"/>
</dbReference>
<dbReference type="OrthoDB" id="5551751at2759"/>
<feature type="non-terminal residue" evidence="2">
    <location>
        <position position="136"/>
    </location>
</feature>
<dbReference type="InterPro" id="IPR036378">
    <property type="entry name" value="FAS1_dom_sf"/>
</dbReference>
<protein>
    <recommendedName>
        <fullName evidence="4">FAS1 domain-containing protein</fullName>
    </recommendedName>
</protein>
<dbReference type="PANTHER" id="PTHR28156:SF1">
    <property type="entry name" value="FAS1 DOMAIN-CONTAINING PROTEIN YDR262W"/>
    <property type="match status" value="1"/>
</dbReference>
<dbReference type="HOGENOM" id="CLU_1880306_0_0_1"/>
<evidence type="ECO:0000313" key="2">
    <source>
        <dbReference type="EMBL" id="EMD01279.1"/>
    </source>
</evidence>
<dbReference type="InterPro" id="IPR040200">
    <property type="entry name" value="Mug57-like"/>
</dbReference>
<evidence type="ECO:0000313" key="3">
    <source>
        <dbReference type="Proteomes" id="UP000011761"/>
    </source>
</evidence>
<dbReference type="KEGG" id="bcom:BAUCODRAFT_45614"/>
<dbReference type="RefSeq" id="XP_007672463.1">
    <property type="nucleotide sequence ID" value="XM_007674273.1"/>
</dbReference>
<dbReference type="EMBL" id="KB445550">
    <property type="protein sequence ID" value="EMD01279.1"/>
    <property type="molecule type" value="Genomic_DNA"/>
</dbReference>
<dbReference type="AlphaFoldDB" id="M2NAM1"/>
<dbReference type="SUPFAM" id="SSF82153">
    <property type="entry name" value="FAS1 domain"/>
    <property type="match status" value="1"/>
</dbReference>
<evidence type="ECO:0000256" key="1">
    <source>
        <dbReference type="ARBA" id="ARBA00022729"/>
    </source>
</evidence>